<keyword evidence="4" id="KW-1185">Reference proteome</keyword>
<feature type="compositionally biased region" description="Acidic residues" evidence="1">
    <location>
        <begin position="196"/>
        <end position="214"/>
    </location>
</feature>
<feature type="transmembrane region" description="Helical" evidence="2">
    <location>
        <begin position="16"/>
        <end position="39"/>
    </location>
</feature>
<sequence length="228" mass="23358">MAQKGLHTTRAAINHVYWFTVVFLISLLVSRTGSALVVIQPVVPVQPIRMASINPLGTGSMGMPTVGVNTAGMGSVGQGYGGSIMPIGGSNLPVVSGAGIGSVGQGYGGSVMPIGGSNLQVASGVIVTDAAGMQKVATGTNAGPIVAIDKKLLDGITSTINTPKPPPPPPPETSEDPPEEPDEPSPEESEGPPPEEGPEEPQEEPPEEPTEEEPPAERSDKALRLNYE</sequence>
<protein>
    <submittedName>
        <fullName evidence="3">Uncharacterized protein</fullName>
    </submittedName>
</protein>
<keyword evidence="2" id="KW-1133">Transmembrane helix</keyword>
<evidence type="ECO:0000256" key="1">
    <source>
        <dbReference type="SAM" id="MobiDB-lite"/>
    </source>
</evidence>
<keyword evidence="2" id="KW-0472">Membrane</keyword>
<dbReference type="AlphaFoldDB" id="A0AAQ4EZ92"/>
<gene>
    <name evidence="3" type="ORF">V5799_018735</name>
</gene>
<dbReference type="Proteomes" id="UP001321473">
    <property type="component" value="Unassembled WGS sequence"/>
</dbReference>
<feature type="compositionally biased region" description="Acidic residues" evidence="1">
    <location>
        <begin position="173"/>
        <end position="190"/>
    </location>
</feature>
<keyword evidence="2" id="KW-0812">Transmembrane</keyword>
<evidence type="ECO:0000313" key="4">
    <source>
        <dbReference type="Proteomes" id="UP001321473"/>
    </source>
</evidence>
<organism evidence="3 4">
    <name type="scientific">Amblyomma americanum</name>
    <name type="common">Lone star tick</name>
    <dbReference type="NCBI Taxonomy" id="6943"/>
    <lineage>
        <taxon>Eukaryota</taxon>
        <taxon>Metazoa</taxon>
        <taxon>Ecdysozoa</taxon>
        <taxon>Arthropoda</taxon>
        <taxon>Chelicerata</taxon>
        <taxon>Arachnida</taxon>
        <taxon>Acari</taxon>
        <taxon>Parasitiformes</taxon>
        <taxon>Ixodida</taxon>
        <taxon>Ixodoidea</taxon>
        <taxon>Ixodidae</taxon>
        <taxon>Amblyomminae</taxon>
        <taxon>Amblyomma</taxon>
    </lineage>
</organism>
<name>A0AAQ4EZ92_AMBAM</name>
<comment type="caution">
    <text evidence="3">The sequence shown here is derived from an EMBL/GenBank/DDBJ whole genome shotgun (WGS) entry which is preliminary data.</text>
</comment>
<feature type="region of interest" description="Disordered" evidence="1">
    <location>
        <begin position="157"/>
        <end position="228"/>
    </location>
</feature>
<dbReference type="EMBL" id="JARKHS020009371">
    <property type="protein sequence ID" value="KAK8779925.1"/>
    <property type="molecule type" value="Genomic_DNA"/>
</dbReference>
<reference evidence="3 4" key="1">
    <citation type="journal article" date="2023" name="Arcadia Sci">
        <title>De novo assembly of a long-read Amblyomma americanum tick genome.</title>
        <authorList>
            <person name="Chou S."/>
            <person name="Poskanzer K.E."/>
            <person name="Rollins M."/>
            <person name="Thuy-Boun P.S."/>
        </authorList>
    </citation>
    <scope>NUCLEOTIDE SEQUENCE [LARGE SCALE GENOMIC DNA]</scope>
    <source>
        <strain evidence="3">F_SG_1</strain>
        <tissue evidence="3">Salivary glands</tissue>
    </source>
</reference>
<evidence type="ECO:0000256" key="2">
    <source>
        <dbReference type="SAM" id="Phobius"/>
    </source>
</evidence>
<feature type="compositionally biased region" description="Pro residues" evidence="1">
    <location>
        <begin position="163"/>
        <end position="172"/>
    </location>
</feature>
<proteinExistence type="predicted"/>
<evidence type="ECO:0000313" key="3">
    <source>
        <dbReference type="EMBL" id="KAK8779925.1"/>
    </source>
</evidence>
<accession>A0AAQ4EZ92</accession>
<feature type="compositionally biased region" description="Basic and acidic residues" evidence="1">
    <location>
        <begin position="215"/>
        <end position="228"/>
    </location>
</feature>